<dbReference type="SMART" id="SM00387">
    <property type="entry name" value="HATPase_c"/>
    <property type="match status" value="1"/>
</dbReference>
<organism evidence="11 12">
    <name type="scientific">Novacetimonas maltaceti</name>
    <dbReference type="NCBI Taxonomy" id="1203393"/>
    <lineage>
        <taxon>Bacteria</taxon>
        <taxon>Pseudomonadati</taxon>
        <taxon>Pseudomonadota</taxon>
        <taxon>Alphaproteobacteria</taxon>
        <taxon>Acetobacterales</taxon>
        <taxon>Acetobacteraceae</taxon>
        <taxon>Novacetimonas</taxon>
    </lineage>
</organism>
<evidence type="ECO:0000256" key="2">
    <source>
        <dbReference type="ARBA" id="ARBA00012438"/>
    </source>
</evidence>
<comment type="caution">
    <text evidence="11">The sequence shown here is derived from an EMBL/GenBank/DDBJ whole genome shotgun (WGS) entry which is preliminary data.</text>
</comment>
<evidence type="ECO:0000259" key="10">
    <source>
        <dbReference type="PROSITE" id="PS50109"/>
    </source>
</evidence>
<accession>A0A2S3W593</accession>
<protein>
    <recommendedName>
        <fullName evidence="2">histidine kinase</fullName>
        <ecNumber evidence="2">2.7.13.3</ecNumber>
    </recommendedName>
</protein>
<keyword evidence="9" id="KW-0472">Membrane</keyword>
<sequence length="603" mass="66844">MKTMFRRSSSRNGEGRPWRPLLRIGRLFDAVRMRMMAIILFAAMPIALIGAVQAWRNYDKTIAAPGYRTDLTLERVNLEIRHEVDDLGSMLRVVGHMALDDQGIKRMLELAQSLTGHHYDQIALVDALGNILTQVGRTEGHRRLVLDDMPRFQGDVRVSSINGGAEVHGLPVAFRVTVATMIGDGSGHLARSGFLTAIMPLSWDEWTLRPGDPRLDIVQRDNPVAIWVLSPDASAAAPLCGDCDWPRMPSAMLMERVRRIMRTGHDHASGALPDGAFSLGRVEGGVVVLAVTRRNANERHAVLMFAIALVGGGLLLLTGLLGASKSADVLIVSPLRKLTASVNLWQLGGVYDVRSNWAMPFEVRQLAHAFSKATRRLARHERRLERAAVRQELLLKEMHHRVKNNLQIVASLLNLQAGRITQPAAREEFAQARDRVRALATLHRYLYAEGGLYNLNMQSFVRELCGQIMHAIGEADDGRITLDIHVEDLLMVPDQAVPLALIVTEAVSNTIKYAFPDGARGTLEVGLRQVDKMRACLWIADDGVGMAAGRVRRGNEERSGIGLQLIRGFARQLGGELQMFEENGTRYVLVFVLQQPEPDQDDI</sequence>
<dbReference type="InterPro" id="IPR005467">
    <property type="entry name" value="His_kinase_dom"/>
</dbReference>
<dbReference type="Gene3D" id="3.30.450.20">
    <property type="entry name" value="PAS domain"/>
    <property type="match status" value="1"/>
</dbReference>
<dbReference type="RefSeq" id="WP_408888545.1">
    <property type="nucleotide sequence ID" value="NZ_NKUE01000001.1"/>
</dbReference>
<keyword evidence="12" id="KW-1185">Reference proteome</keyword>
<keyword evidence="5" id="KW-0547">Nucleotide-binding</keyword>
<dbReference type="PROSITE" id="PS50109">
    <property type="entry name" value="HIS_KIN"/>
    <property type="match status" value="1"/>
</dbReference>
<proteinExistence type="predicted"/>
<keyword evidence="9" id="KW-0812">Transmembrane</keyword>
<keyword evidence="4" id="KW-0808">Transferase</keyword>
<evidence type="ECO:0000313" key="12">
    <source>
        <dbReference type="Proteomes" id="UP000237344"/>
    </source>
</evidence>
<evidence type="ECO:0000256" key="7">
    <source>
        <dbReference type="ARBA" id="ARBA00022840"/>
    </source>
</evidence>
<feature type="coiled-coil region" evidence="8">
    <location>
        <begin position="363"/>
        <end position="397"/>
    </location>
</feature>
<dbReference type="EC" id="2.7.13.3" evidence="2"/>
<evidence type="ECO:0000256" key="8">
    <source>
        <dbReference type="SAM" id="Coils"/>
    </source>
</evidence>
<dbReference type="Pfam" id="PF07568">
    <property type="entry name" value="HisKA_2"/>
    <property type="match status" value="1"/>
</dbReference>
<evidence type="ECO:0000256" key="5">
    <source>
        <dbReference type="ARBA" id="ARBA00022741"/>
    </source>
</evidence>
<dbReference type="GO" id="GO:0005524">
    <property type="term" value="F:ATP binding"/>
    <property type="evidence" value="ECO:0007669"/>
    <property type="project" value="UniProtKB-KW"/>
</dbReference>
<dbReference type="Gene3D" id="3.30.565.10">
    <property type="entry name" value="Histidine kinase-like ATPase, C-terminal domain"/>
    <property type="match status" value="1"/>
</dbReference>
<evidence type="ECO:0000256" key="4">
    <source>
        <dbReference type="ARBA" id="ARBA00022679"/>
    </source>
</evidence>
<dbReference type="AlphaFoldDB" id="A0A2S3W593"/>
<dbReference type="PANTHER" id="PTHR41523">
    <property type="entry name" value="TWO-COMPONENT SYSTEM SENSOR PROTEIN"/>
    <property type="match status" value="1"/>
</dbReference>
<dbReference type="EMBL" id="POTC01000002">
    <property type="protein sequence ID" value="POF64041.1"/>
    <property type="molecule type" value="Genomic_DNA"/>
</dbReference>
<keyword evidence="3" id="KW-0597">Phosphoprotein</keyword>
<feature type="transmembrane region" description="Helical" evidence="9">
    <location>
        <begin position="301"/>
        <end position="323"/>
    </location>
</feature>
<dbReference type="Pfam" id="PF02518">
    <property type="entry name" value="HATPase_c"/>
    <property type="match status" value="1"/>
</dbReference>
<evidence type="ECO:0000256" key="9">
    <source>
        <dbReference type="SAM" id="Phobius"/>
    </source>
</evidence>
<dbReference type="SUPFAM" id="SSF55874">
    <property type="entry name" value="ATPase domain of HSP90 chaperone/DNA topoisomerase II/histidine kinase"/>
    <property type="match status" value="1"/>
</dbReference>
<keyword evidence="9" id="KW-1133">Transmembrane helix</keyword>
<dbReference type="InterPro" id="IPR036890">
    <property type="entry name" value="HATPase_C_sf"/>
</dbReference>
<keyword evidence="7" id="KW-0067">ATP-binding</keyword>
<evidence type="ECO:0000256" key="6">
    <source>
        <dbReference type="ARBA" id="ARBA00022777"/>
    </source>
</evidence>
<reference evidence="11 12" key="1">
    <citation type="submission" date="2018-01" db="EMBL/GenBank/DDBJ databases">
        <title>Draft Genome Sequence of Komagataeibacter maltaceti LMG 1529, a Vinegar Producing Acetic Acid Bacterium Isolated from Malt Vinegar Brewery Acetifiers.</title>
        <authorList>
            <person name="Zhang Q."/>
            <person name="Hollensteiner J."/>
            <person name="Poehlein A."/>
            <person name="Daniel R."/>
        </authorList>
    </citation>
    <scope>NUCLEOTIDE SEQUENCE [LARGE SCALE GENOMIC DNA]</scope>
    <source>
        <strain evidence="11 12">LMG 1529</strain>
    </source>
</reference>
<comment type="catalytic activity">
    <reaction evidence="1">
        <text>ATP + protein L-histidine = ADP + protein N-phospho-L-histidine.</text>
        <dbReference type="EC" id="2.7.13.3"/>
    </reaction>
</comment>
<dbReference type="InterPro" id="IPR011495">
    <property type="entry name" value="Sig_transdc_His_kin_sub2_dim/P"/>
</dbReference>
<dbReference type="InterPro" id="IPR003594">
    <property type="entry name" value="HATPase_dom"/>
</dbReference>
<keyword evidence="6" id="KW-0418">Kinase</keyword>
<keyword evidence="8" id="KW-0175">Coiled coil</keyword>
<evidence type="ECO:0000256" key="1">
    <source>
        <dbReference type="ARBA" id="ARBA00000085"/>
    </source>
</evidence>
<evidence type="ECO:0000313" key="11">
    <source>
        <dbReference type="EMBL" id="POF64041.1"/>
    </source>
</evidence>
<dbReference type="GO" id="GO:0004673">
    <property type="term" value="F:protein histidine kinase activity"/>
    <property type="evidence" value="ECO:0007669"/>
    <property type="project" value="UniProtKB-EC"/>
</dbReference>
<gene>
    <name evidence="11" type="ORF">KMAL_03070</name>
</gene>
<dbReference type="PANTHER" id="PTHR41523:SF8">
    <property type="entry name" value="ETHYLENE RESPONSE SENSOR PROTEIN"/>
    <property type="match status" value="1"/>
</dbReference>
<evidence type="ECO:0000256" key="3">
    <source>
        <dbReference type="ARBA" id="ARBA00022553"/>
    </source>
</evidence>
<name>A0A2S3W593_9PROT</name>
<feature type="domain" description="Histidine kinase" evidence="10">
    <location>
        <begin position="397"/>
        <end position="595"/>
    </location>
</feature>
<dbReference type="Proteomes" id="UP000237344">
    <property type="component" value="Unassembled WGS sequence"/>
</dbReference>